<dbReference type="Gene3D" id="1.10.10.10">
    <property type="entry name" value="Winged helix-like DNA-binding domain superfamily/Winged helix DNA-binding domain"/>
    <property type="match status" value="1"/>
</dbReference>
<dbReference type="PANTHER" id="PTHR10445:SF0">
    <property type="entry name" value="GENERAL TRANSCRIPTION FACTOR IIF SUBUNIT 2"/>
    <property type="match status" value="1"/>
</dbReference>
<feature type="domain" description="TFIIF beta subunit HTH" evidence="11">
    <location>
        <begin position="221"/>
        <end position="285"/>
    </location>
</feature>
<dbReference type="PANTHER" id="PTHR10445">
    <property type="entry name" value="GENERAL TRANSCRIPTION FACTOR IIF SUBUNIT 2"/>
    <property type="match status" value="1"/>
</dbReference>
<evidence type="ECO:0000256" key="2">
    <source>
        <dbReference type="ARBA" id="ARBA00009543"/>
    </source>
</evidence>
<dbReference type="InterPro" id="IPR036388">
    <property type="entry name" value="WH-like_DNA-bd_sf"/>
</dbReference>
<feature type="compositionally biased region" description="Acidic residues" evidence="10">
    <location>
        <begin position="23"/>
        <end position="33"/>
    </location>
</feature>
<dbReference type="SUPFAM" id="SSF50916">
    <property type="entry name" value="Rap30/74 interaction domains"/>
    <property type="match status" value="1"/>
</dbReference>
<dbReference type="AlphaFoldDB" id="A0A165P996"/>
<evidence type="ECO:0000256" key="8">
    <source>
        <dbReference type="ARBA" id="ARBA00081473"/>
    </source>
</evidence>
<evidence type="ECO:0000256" key="4">
    <source>
        <dbReference type="ARBA" id="ARBA00023015"/>
    </source>
</evidence>
<keyword evidence="6" id="KW-0804">Transcription</keyword>
<dbReference type="InterPro" id="IPR040504">
    <property type="entry name" value="TFIIF_beta_N"/>
</dbReference>
<evidence type="ECO:0000256" key="9">
    <source>
        <dbReference type="ARBA" id="ARBA00081863"/>
    </source>
</evidence>
<evidence type="ECO:0000259" key="11">
    <source>
        <dbReference type="Pfam" id="PF02270"/>
    </source>
</evidence>
<evidence type="ECO:0000256" key="6">
    <source>
        <dbReference type="ARBA" id="ARBA00023163"/>
    </source>
</evidence>
<accession>A0A165P996</accession>
<dbReference type="SUPFAM" id="SSF46785">
    <property type="entry name" value="Winged helix' DNA-binding domain"/>
    <property type="match status" value="1"/>
</dbReference>
<dbReference type="InterPro" id="IPR003196">
    <property type="entry name" value="TFIIF_beta"/>
</dbReference>
<dbReference type="OrthoDB" id="449280at2759"/>
<dbReference type="InterPro" id="IPR011039">
    <property type="entry name" value="TFIIF_interaction"/>
</dbReference>
<evidence type="ECO:0000256" key="7">
    <source>
        <dbReference type="ARBA" id="ARBA00023242"/>
    </source>
</evidence>
<dbReference type="InterPro" id="IPR040450">
    <property type="entry name" value="TFIIF_beta_HTH"/>
</dbReference>
<dbReference type="InterPro" id="IPR036390">
    <property type="entry name" value="WH_DNA-bd_sf"/>
</dbReference>
<name>A0A165P996_9APHY</name>
<reference evidence="13 14" key="1">
    <citation type="journal article" date="2016" name="Mol. Biol. Evol.">
        <title>Comparative Genomics of Early-Diverging Mushroom-Forming Fungi Provides Insights into the Origins of Lignocellulose Decay Capabilities.</title>
        <authorList>
            <person name="Nagy L.G."/>
            <person name="Riley R."/>
            <person name="Tritt A."/>
            <person name="Adam C."/>
            <person name="Daum C."/>
            <person name="Floudas D."/>
            <person name="Sun H."/>
            <person name="Yadav J.S."/>
            <person name="Pangilinan J."/>
            <person name="Larsson K.H."/>
            <person name="Matsuura K."/>
            <person name="Barry K."/>
            <person name="Labutti K."/>
            <person name="Kuo R."/>
            <person name="Ohm R.A."/>
            <person name="Bhattacharya S.S."/>
            <person name="Shirouzu T."/>
            <person name="Yoshinaga Y."/>
            <person name="Martin F.M."/>
            <person name="Grigoriev I.V."/>
            <person name="Hibbett D.S."/>
        </authorList>
    </citation>
    <scope>NUCLEOTIDE SEQUENCE [LARGE SCALE GENOMIC DNA]</scope>
    <source>
        <strain evidence="13 14">L-15889</strain>
    </source>
</reference>
<dbReference type="EMBL" id="KV429071">
    <property type="protein sequence ID" value="KZT67921.1"/>
    <property type="molecule type" value="Genomic_DNA"/>
</dbReference>
<evidence type="ECO:0000256" key="10">
    <source>
        <dbReference type="SAM" id="MobiDB-lite"/>
    </source>
</evidence>
<evidence type="ECO:0000313" key="13">
    <source>
        <dbReference type="EMBL" id="KZT67921.1"/>
    </source>
</evidence>
<keyword evidence="7" id="KW-0539">Nucleus</keyword>
<feature type="compositionally biased region" description="Acidic residues" evidence="10">
    <location>
        <begin position="311"/>
        <end position="330"/>
    </location>
</feature>
<comment type="subcellular location">
    <subcellularLocation>
        <location evidence="1">Nucleus</location>
    </subcellularLocation>
</comment>
<comment type="similarity">
    <text evidence="2">Belongs to the TFIIF beta subunit family.</text>
</comment>
<evidence type="ECO:0000313" key="14">
    <source>
        <dbReference type="Proteomes" id="UP000076727"/>
    </source>
</evidence>
<keyword evidence="4" id="KW-0805">Transcription regulation</keyword>
<evidence type="ECO:0000259" key="12">
    <source>
        <dbReference type="Pfam" id="PF17683"/>
    </source>
</evidence>
<dbReference type="GO" id="GO:0005674">
    <property type="term" value="C:transcription factor TFIIF complex"/>
    <property type="evidence" value="ECO:0007669"/>
    <property type="project" value="InterPro"/>
</dbReference>
<dbReference type="STRING" id="1314783.A0A165P996"/>
<protein>
    <recommendedName>
        <fullName evidence="3">Transcription initiation factor IIF subunit beta</fullName>
    </recommendedName>
    <alternativeName>
        <fullName evidence="9">TFIIF medium subunit</fullName>
    </alternativeName>
    <alternativeName>
        <fullName evidence="8">TFIIF-beta</fullName>
    </alternativeName>
</protein>
<dbReference type="GO" id="GO:0003677">
    <property type="term" value="F:DNA binding"/>
    <property type="evidence" value="ECO:0007669"/>
    <property type="project" value="UniProtKB-KW"/>
</dbReference>
<feature type="compositionally biased region" description="Low complexity" evidence="10">
    <location>
        <begin position="299"/>
        <end position="308"/>
    </location>
</feature>
<proteinExistence type="inferred from homology"/>
<dbReference type="Pfam" id="PF02270">
    <property type="entry name" value="TFIIF_beta"/>
    <property type="match status" value="1"/>
</dbReference>
<evidence type="ECO:0000256" key="1">
    <source>
        <dbReference type="ARBA" id="ARBA00004123"/>
    </source>
</evidence>
<gene>
    <name evidence="13" type="ORF">DAEQUDRAFT_728416</name>
</gene>
<organism evidence="13 14">
    <name type="scientific">Daedalea quercina L-15889</name>
    <dbReference type="NCBI Taxonomy" id="1314783"/>
    <lineage>
        <taxon>Eukaryota</taxon>
        <taxon>Fungi</taxon>
        <taxon>Dikarya</taxon>
        <taxon>Basidiomycota</taxon>
        <taxon>Agaricomycotina</taxon>
        <taxon>Agaricomycetes</taxon>
        <taxon>Polyporales</taxon>
        <taxon>Fomitopsis</taxon>
    </lineage>
</organism>
<evidence type="ECO:0000256" key="3">
    <source>
        <dbReference type="ARBA" id="ARBA00021453"/>
    </source>
</evidence>
<feature type="region of interest" description="Disordered" evidence="10">
    <location>
        <begin position="1"/>
        <end position="36"/>
    </location>
</feature>
<keyword evidence="5" id="KW-0238">DNA-binding</keyword>
<dbReference type="FunFam" id="1.10.10.10:FF:000035">
    <property type="entry name" value="General transcription factor IIF subunit 2"/>
    <property type="match status" value="1"/>
</dbReference>
<evidence type="ECO:0000256" key="5">
    <source>
        <dbReference type="ARBA" id="ARBA00023125"/>
    </source>
</evidence>
<dbReference type="Proteomes" id="UP000076727">
    <property type="component" value="Unassembled WGS sequence"/>
</dbReference>
<feature type="domain" description="TFIIF beta subunit N-terminal" evidence="12">
    <location>
        <begin position="40"/>
        <end position="126"/>
    </location>
</feature>
<dbReference type="CDD" id="cd07980">
    <property type="entry name" value="TFIIF_beta"/>
    <property type="match status" value="1"/>
</dbReference>
<sequence length="330" mass="37429">MDEPIVEEEDKKQFDSINGSQDAETEPDPDESLIMDSGNGRVWLVKIPKYLMERWQSVTEDNVHLATIRVYHGAKSASGKSPRILLALPPDPENPGQNEFEGDVYEMDMVQESVENQVVIAEREKEPPPVPGTRARTTVLTGRVKHECNLRPMFSERYRQRLRMRTIAANTPKKQIMRIEDAGVGGRGNINMLTSGVANTTPLSLGQRKQKPAKGQFERMARMPRNQLLDELFRLFQERERWSIKVLRDRTQQPEAYLKEVLTEIADLNRSGEFNGTWELKQTFRGEGVKAEHVPGPSGVAADTGAADGVKEEDFDDFDEDDEEDMEEVS</sequence>
<dbReference type="Pfam" id="PF17683">
    <property type="entry name" value="TFIIF_beta_N"/>
    <property type="match status" value="1"/>
</dbReference>
<dbReference type="GO" id="GO:0006367">
    <property type="term" value="P:transcription initiation at RNA polymerase II promoter"/>
    <property type="evidence" value="ECO:0007669"/>
    <property type="project" value="InterPro"/>
</dbReference>
<feature type="region of interest" description="Disordered" evidence="10">
    <location>
        <begin position="289"/>
        <end position="330"/>
    </location>
</feature>
<keyword evidence="14" id="KW-1185">Reference proteome</keyword>